<feature type="region of interest" description="Disordered" evidence="1">
    <location>
        <begin position="62"/>
        <end position="119"/>
    </location>
</feature>
<dbReference type="Proteomes" id="UP001302367">
    <property type="component" value="Chromosome 10"/>
</dbReference>
<protein>
    <submittedName>
        <fullName evidence="2">Uncharacterized protein</fullName>
    </submittedName>
</protein>
<proteinExistence type="predicted"/>
<dbReference type="RefSeq" id="XP_065459751.1">
    <property type="nucleotide sequence ID" value="XM_065603679.1"/>
</dbReference>
<accession>A0ABZ0P9E1</accession>
<evidence type="ECO:0000313" key="2">
    <source>
        <dbReference type="EMBL" id="WPB08528.1"/>
    </source>
</evidence>
<gene>
    <name evidence="2" type="ORF">RHO25_013194</name>
</gene>
<reference evidence="2 3" key="1">
    <citation type="submission" date="2023-09" db="EMBL/GenBank/DDBJ databases">
        <title>Complete-Gapless Cercospora beticola genome.</title>
        <authorList>
            <person name="Wyatt N.A."/>
            <person name="Spanner R.E."/>
            <person name="Bolton M.D."/>
        </authorList>
    </citation>
    <scope>NUCLEOTIDE SEQUENCE [LARGE SCALE GENOMIC DNA]</scope>
    <source>
        <strain evidence="2">Cb09-40</strain>
    </source>
</reference>
<dbReference type="EMBL" id="CP134193">
    <property type="protein sequence ID" value="WPB08528.1"/>
    <property type="molecule type" value="Genomic_DNA"/>
</dbReference>
<dbReference type="GeneID" id="90644951"/>
<feature type="compositionally biased region" description="Low complexity" evidence="1">
    <location>
        <begin position="106"/>
        <end position="119"/>
    </location>
</feature>
<evidence type="ECO:0000256" key="1">
    <source>
        <dbReference type="SAM" id="MobiDB-lite"/>
    </source>
</evidence>
<evidence type="ECO:0000313" key="3">
    <source>
        <dbReference type="Proteomes" id="UP001302367"/>
    </source>
</evidence>
<keyword evidence="3" id="KW-1185">Reference proteome</keyword>
<name>A0ABZ0P9E1_CERBT</name>
<sequence length="156" mass="16588">MAPTQMANLLMLAQALVNGEKGSTGLSSQMKTMLGAMKDTPEQSSTTMSTMVPMEVAAHRLDSGQPQGRPELPIPTPSRWTCSPLSAKAAKPEDSATSPLRHQHCTTVSRSNNSTFRNSRSLKDSHQHIRGGALVISATPVSSTKGNKLGTVMLFA</sequence>
<organism evidence="2 3">
    <name type="scientific">Cercospora beticola</name>
    <name type="common">Sugarbeet leaf spot fungus</name>
    <dbReference type="NCBI Taxonomy" id="122368"/>
    <lineage>
        <taxon>Eukaryota</taxon>
        <taxon>Fungi</taxon>
        <taxon>Dikarya</taxon>
        <taxon>Ascomycota</taxon>
        <taxon>Pezizomycotina</taxon>
        <taxon>Dothideomycetes</taxon>
        <taxon>Dothideomycetidae</taxon>
        <taxon>Mycosphaerellales</taxon>
        <taxon>Mycosphaerellaceae</taxon>
        <taxon>Cercospora</taxon>
    </lineage>
</organism>